<keyword evidence="6" id="KW-1185">Reference proteome</keyword>
<keyword evidence="1" id="KW-0863">Zinc-finger</keyword>
<feature type="region of interest" description="Disordered" evidence="3">
    <location>
        <begin position="1318"/>
        <end position="1338"/>
    </location>
</feature>
<gene>
    <name evidence="5" type="ORF">Tco_0747846</name>
</gene>
<feature type="compositionally biased region" description="Acidic residues" evidence="3">
    <location>
        <begin position="606"/>
        <end position="615"/>
    </location>
</feature>
<evidence type="ECO:0000313" key="6">
    <source>
        <dbReference type="Proteomes" id="UP001151760"/>
    </source>
</evidence>
<feature type="compositionally biased region" description="Polar residues" evidence="3">
    <location>
        <begin position="1286"/>
        <end position="1299"/>
    </location>
</feature>
<evidence type="ECO:0000259" key="4">
    <source>
        <dbReference type="PROSITE" id="PS50158"/>
    </source>
</evidence>
<dbReference type="Gene3D" id="4.10.60.10">
    <property type="entry name" value="Zinc finger, CCHC-type"/>
    <property type="match status" value="1"/>
</dbReference>
<dbReference type="InterPro" id="IPR001878">
    <property type="entry name" value="Znf_CCHC"/>
</dbReference>
<feature type="region of interest" description="Disordered" evidence="3">
    <location>
        <begin position="1280"/>
        <end position="1299"/>
    </location>
</feature>
<dbReference type="SMART" id="SM00343">
    <property type="entry name" value="ZnF_C2HC"/>
    <property type="match status" value="2"/>
</dbReference>
<dbReference type="InterPro" id="IPR036875">
    <property type="entry name" value="Znf_CCHC_sf"/>
</dbReference>
<feature type="region of interest" description="Disordered" evidence="3">
    <location>
        <begin position="559"/>
        <end position="632"/>
    </location>
</feature>
<proteinExistence type="predicted"/>
<keyword evidence="1" id="KW-0479">Metal-binding</keyword>
<feature type="compositionally biased region" description="Polar residues" evidence="3">
    <location>
        <begin position="1323"/>
        <end position="1338"/>
    </location>
</feature>
<accession>A0ABQ4YUV1</accession>
<dbReference type="SUPFAM" id="SSF57756">
    <property type="entry name" value="Retrovirus zinc finger-like domains"/>
    <property type="match status" value="1"/>
</dbReference>
<keyword evidence="1" id="KW-0862">Zinc</keyword>
<dbReference type="EMBL" id="BQNB010010738">
    <property type="protein sequence ID" value="GJS81305.1"/>
    <property type="molecule type" value="Genomic_DNA"/>
</dbReference>
<dbReference type="Pfam" id="PF00098">
    <property type="entry name" value="zf-CCHC"/>
    <property type="match status" value="1"/>
</dbReference>
<feature type="region of interest" description="Disordered" evidence="3">
    <location>
        <begin position="327"/>
        <end position="362"/>
    </location>
</feature>
<feature type="compositionally biased region" description="Polar residues" evidence="3">
    <location>
        <begin position="1116"/>
        <end position="1131"/>
    </location>
</feature>
<comment type="caution">
    <text evidence="5">The sequence shown here is derived from an EMBL/GenBank/DDBJ whole genome shotgun (WGS) entry which is preliminary data.</text>
</comment>
<dbReference type="PROSITE" id="PS50158">
    <property type="entry name" value="ZF_CCHC"/>
    <property type="match status" value="1"/>
</dbReference>
<feature type="compositionally biased region" description="Basic residues" evidence="3">
    <location>
        <begin position="584"/>
        <end position="597"/>
    </location>
</feature>
<name>A0ABQ4YUV1_9ASTR</name>
<feature type="region of interest" description="Disordered" evidence="3">
    <location>
        <begin position="1102"/>
        <end position="1144"/>
    </location>
</feature>
<reference evidence="5" key="2">
    <citation type="submission" date="2022-01" db="EMBL/GenBank/DDBJ databases">
        <authorList>
            <person name="Yamashiro T."/>
            <person name="Shiraishi A."/>
            <person name="Satake H."/>
            <person name="Nakayama K."/>
        </authorList>
    </citation>
    <scope>NUCLEOTIDE SEQUENCE</scope>
</reference>
<feature type="coiled-coil region" evidence="2">
    <location>
        <begin position="961"/>
        <end position="995"/>
    </location>
</feature>
<feature type="compositionally biased region" description="Basic and acidic residues" evidence="3">
    <location>
        <begin position="560"/>
        <end position="583"/>
    </location>
</feature>
<protein>
    <submittedName>
        <fullName evidence="5">Ribonuclease H-like domain-containing protein</fullName>
    </submittedName>
</protein>
<reference evidence="5" key="1">
    <citation type="journal article" date="2022" name="Int. J. Mol. Sci.">
        <title>Draft Genome of Tanacetum Coccineum: Genomic Comparison of Closely Related Tanacetum-Family Plants.</title>
        <authorList>
            <person name="Yamashiro T."/>
            <person name="Shiraishi A."/>
            <person name="Nakayama K."/>
            <person name="Satake H."/>
        </authorList>
    </citation>
    <scope>NUCLEOTIDE SEQUENCE</scope>
</reference>
<evidence type="ECO:0000256" key="2">
    <source>
        <dbReference type="SAM" id="Coils"/>
    </source>
</evidence>
<evidence type="ECO:0000256" key="3">
    <source>
        <dbReference type="SAM" id="MobiDB-lite"/>
    </source>
</evidence>
<keyword evidence="2" id="KW-0175">Coiled coil</keyword>
<organism evidence="5 6">
    <name type="scientific">Tanacetum coccineum</name>
    <dbReference type="NCBI Taxonomy" id="301880"/>
    <lineage>
        <taxon>Eukaryota</taxon>
        <taxon>Viridiplantae</taxon>
        <taxon>Streptophyta</taxon>
        <taxon>Embryophyta</taxon>
        <taxon>Tracheophyta</taxon>
        <taxon>Spermatophyta</taxon>
        <taxon>Magnoliopsida</taxon>
        <taxon>eudicotyledons</taxon>
        <taxon>Gunneridae</taxon>
        <taxon>Pentapetalae</taxon>
        <taxon>asterids</taxon>
        <taxon>campanulids</taxon>
        <taxon>Asterales</taxon>
        <taxon>Asteraceae</taxon>
        <taxon>Asteroideae</taxon>
        <taxon>Anthemideae</taxon>
        <taxon>Anthemidinae</taxon>
        <taxon>Tanacetum</taxon>
    </lineage>
</organism>
<feature type="domain" description="CCHC-type" evidence="4">
    <location>
        <begin position="860"/>
        <end position="873"/>
    </location>
</feature>
<dbReference type="Proteomes" id="UP001151760">
    <property type="component" value="Unassembled WGS sequence"/>
</dbReference>
<evidence type="ECO:0000313" key="5">
    <source>
        <dbReference type="EMBL" id="GJS81305.1"/>
    </source>
</evidence>
<evidence type="ECO:0000256" key="1">
    <source>
        <dbReference type="PROSITE-ProRule" id="PRU00047"/>
    </source>
</evidence>
<sequence length="1412" mass="160810">MAQLKYCDKHNQVGFLHKLDESAGFAEIVDFLRGSNLRYALTTNPTIHDSLVKQFWQIATAKTLADGTLEAYNFSKLIFDGMVANLKSKRKFLMYPRFMQMILDIQTENKHPYLAETLTKKIFGNMKRGFRGVPRPLLPAMLSIVAPSAGQEAPSVTQPQPPSSLKETKQTFGKAILTLVERVKTLEVALKRKTKRVLLSDSEEEETEAQGRKTHDLDPLVSLVQELITPSKTVNASGEEQVEDISPTTLEAAAILTKVYKIKSVDKGKRYKRRKSSKEFAGTGLDFEEVKSAFEKVNTGGIKVSSGIEEINAGSLDVNTGIDPVTTDSIRVSVPSPDRGRREGKAPMTEEEETQASRKTKEQILQEEAGLAEAIRLDALEKALEKEEVAKQVHLDSLIAQRMAEEQELTEEQKKRKAQVQFEAQSYTEEDWDTIRAKLEANAELKESVLGKDLTVEDYAKRMVELVNQRRKHFAEERARAKRNKPMTQTQLRNYMSNFLKNQGTWKLTQLKKLNFEEVKAEFEKLVKQLDTYVPMNFEATKESLKRFGEELQTKTAKKLKFDDEGTQPTEEKIEEDKDDKPTKKTGKRRKQIARKGFHTDHDKDESEDSDEANEKDDSTSGTKIPINPVPVATKSPSIANYKIIKQGRKGVYQIVRENGTDMVYISFGAMLTDISRDDLTELYRIVMKKHGMNEPEDEFEKSADVYMLIERKYPLSAEVCKAMLDKKLQGGKPDEDCYKLLKMIEKQAGVNTPGSDENRLKLYDLTLVAAKIRDDMKEGEYDYGYGDGALPEYIDNDVWKDLLHEDLEQIDDLDIEEMDINWQIAMIAIRMKKFYKKTGRRVRVDGKAPVGFDKKKLECFNCHNTGHFARECTTKGTRDGKKKRDYFYQHQEAGKQEKNQMGLLTMDDGIVNWGEHTEDEETNHALMAISSSSEVSLCSKTCIDSYNTLKTLCDEQMNQLGDQEAQILAYSQAVKKLEAQLVTFQKQQLSLNEKLTFQANEIYEKDEKLKKYRRIGMKAVKEKEQLQKTLDSWKDSSKNLWRLINSGMSSSSKIGLGYEIKSNNEVLSYEEEMNFSVFNCTEEDSVGKPLYSRFIKTNNFKGVPHPSVSDDRSSEYSTCQSNDSAGSIRTSSEHSVDPESEISRVPQEVYVSKPITTNEKGVSAPKSKEVEPSCVSHIKTPRQPIKDQETPKVNRKNWNAMMERELGEGYSFTKKKCFVCGSLSHLIKDCDYYEKKMAREAEFKKQRVFNTGNRVEKPVWTNTDRINHANQFVPRPVQLNAGRPNINSVRPNINTGRTNINSVRPRVNTVNSNVNTVRSRQPVPTRTSNNLSPKRPQVNQFNQRRHFSKSYSPVRRPIDRNTAKMSYFNAVKGNWGTAVKTSACYNWRNSSSNSNCDSGPTFIRTVNAKVP</sequence>